<dbReference type="AlphaFoldDB" id="A0AAQ3SLE1"/>
<feature type="signal peptide" evidence="1">
    <location>
        <begin position="1"/>
        <end position="29"/>
    </location>
</feature>
<evidence type="ECO:0000313" key="3">
    <source>
        <dbReference type="Proteomes" id="UP001341281"/>
    </source>
</evidence>
<gene>
    <name evidence="2" type="ORF">U9M48_005425</name>
</gene>
<name>A0AAQ3SLE1_PASNO</name>
<sequence>MASFAAAHRYQLLAITTIIIALAPAVVESTRVSASAATKPAMVIYPSCKTTLQPKRCSIKLSDLAKSLGEAKAAVAGPKLSAEKMKSDSCFTDCAPVLDTAASNVAAATAEAGDEAALRRLQEYLYETVINNYGPIPPCACKCPGSCSADESAEVGKLTGAVEAMTAMAKLLKDLLETKRTKENEALAAAAEKAIGDGSGVFHASCGATKQPQKCADAMAAVLKTVNEAYDEALALPKPAPETDKNIFFCTHYTIGPVMWQLESAATSVRNLTEIRASIQSYFQDQSCKFSCPPPPPAKEQCSAKEAAVVRKLNGVPDACLALDKFLAEEI</sequence>
<keyword evidence="3" id="KW-1185">Reference proteome</keyword>
<proteinExistence type="predicted"/>
<dbReference type="Proteomes" id="UP001341281">
    <property type="component" value="Chromosome 01"/>
</dbReference>
<dbReference type="EMBL" id="CP144745">
    <property type="protein sequence ID" value="WVZ54660.1"/>
    <property type="molecule type" value="Genomic_DNA"/>
</dbReference>
<evidence type="ECO:0000256" key="1">
    <source>
        <dbReference type="SAM" id="SignalP"/>
    </source>
</evidence>
<accession>A0AAQ3SLE1</accession>
<evidence type="ECO:0000313" key="2">
    <source>
        <dbReference type="EMBL" id="WVZ54660.1"/>
    </source>
</evidence>
<feature type="chain" id="PRO_5042976834" evidence="1">
    <location>
        <begin position="30"/>
        <end position="331"/>
    </location>
</feature>
<reference evidence="2 3" key="1">
    <citation type="submission" date="2024-02" db="EMBL/GenBank/DDBJ databases">
        <title>High-quality chromosome-scale genome assembly of Pensacola bahiagrass (Paspalum notatum Flugge var. saurae).</title>
        <authorList>
            <person name="Vega J.M."/>
            <person name="Podio M."/>
            <person name="Orjuela J."/>
            <person name="Siena L.A."/>
            <person name="Pessino S.C."/>
            <person name="Combes M.C."/>
            <person name="Mariac C."/>
            <person name="Albertini E."/>
            <person name="Pupilli F."/>
            <person name="Ortiz J.P.A."/>
            <person name="Leblanc O."/>
        </authorList>
    </citation>
    <scope>NUCLEOTIDE SEQUENCE [LARGE SCALE GENOMIC DNA]</scope>
    <source>
        <strain evidence="2">R1</strain>
        <tissue evidence="2">Leaf</tissue>
    </source>
</reference>
<keyword evidence="1" id="KW-0732">Signal</keyword>
<organism evidence="2 3">
    <name type="scientific">Paspalum notatum var. saurae</name>
    <dbReference type="NCBI Taxonomy" id="547442"/>
    <lineage>
        <taxon>Eukaryota</taxon>
        <taxon>Viridiplantae</taxon>
        <taxon>Streptophyta</taxon>
        <taxon>Embryophyta</taxon>
        <taxon>Tracheophyta</taxon>
        <taxon>Spermatophyta</taxon>
        <taxon>Magnoliopsida</taxon>
        <taxon>Liliopsida</taxon>
        <taxon>Poales</taxon>
        <taxon>Poaceae</taxon>
        <taxon>PACMAD clade</taxon>
        <taxon>Panicoideae</taxon>
        <taxon>Andropogonodae</taxon>
        <taxon>Paspaleae</taxon>
        <taxon>Paspalinae</taxon>
        <taxon>Paspalum</taxon>
    </lineage>
</organism>
<protein>
    <submittedName>
        <fullName evidence="2">Uncharacterized protein</fullName>
    </submittedName>
</protein>